<protein>
    <submittedName>
        <fullName evidence="2">Glycosyltransferase</fullName>
    </submittedName>
</protein>
<dbReference type="InterPro" id="IPR029044">
    <property type="entry name" value="Nucleotide-diphossugar_trans"/>
</dbReference>
<dbReference type="RefSeq" id="WP_144727111.1">
    <property type="nucleotide sequence ID" value="NZ_CAWOWR010000097.1"/>
</dbReference>
<dbReference type="CDD" id="cd04186">
    <property type="entry name" value="GT_2_like_c"/>
    <property type="match status" value="1"/>
</dbReference>
<dbReference type="SUPFAM" id="SSF53448">
    <property type="entry name" value="Nucleotide-diphospho-sugar transferases"/>
    <property type="match status" value="2"/>
</dbReference>
<dbReference type="Gene3D" id="3.90.550.10">
    <property type="entry name" value="Spore Coat Polysaccharide Biosynthesis Protein SpsA, Chain A"/>
    <property type="match status" value="2"/>
</dbReference>
<dbReference type="Pfam" id="PF00535">
    <property type="entry name" value="Glycos_transf_2"/>
    <property type="match status" value="1"/>
</dbReference>
<dbReference type="OrthoDB" id="9801954at2"/>
<evidence type="ECO:0000313" key="3">
    <source>
        <dbReference type="Proteomes" id="UP000319941"/>
    </source>
</evidence>
<feature type="domain" description="Glycosyltransferase 2-like" evidence="1">
    <location>
        <begin position="522"/>
        <end position="700"/>
    </location>
</feature>
<dbReference type="AlphaFoldDB" id="A0A558HQ62"/>
<gene>
    <name evidence="2" type="ORF">FQP86_07015</name>
</gene>
<proteinExistence type="predicted"/>
<dbReference type="Proteomes" id="UP000319941">
    <property type="component" value="Unassembled WGS sequence"/>
</dbReference>
<dbReference type="InterPro" id="IPR001173">
    <property type="entry name" value="Glyco_trans_2-like"/>
</dbReference>
<evidence type="ECO:0000259" key="1">
    <source>
        <dbReference type="Pfam" id="PF00535"/>
    </source>
</evidence>
<dbReference type="PANTHER" id="PTHR43179">
    <property type="entry name" value="RHAMNOSYLTRANSFERASE WBBL"/>
    <property type="match status" value="1"/>
</dbReference>
<name>A0A558HQ62_9GAMM</name>
<dbReference type="EMBL" id="VNFH01000004">
    <property type="protein sequence ID" value="TVU71270.1"/>
    <property type="molecule type" value="Genomic_DNA"/>
</dbReference>
<sequence length="792" mass="88971">MPTPPFLEGSQLQSSTAKAPTFLSLPLHIRVPRYLRIDSDLEPLEEGEWRSLSSTPAFLWEGPRPLPGWNMVEIDMERSVTGAAAVITFETASRIHTVELPLRAGKITRRMLRVPRGVRRITLCPINSRGTFRLKHFRLVWLTPRFAKDRLLQRLATNHRLYRSYPKDEVLSLLNKEARSKCRSWHEIALDHYNSTFFHLDPRISSEYHQWIDMVESLGQGLSYVAGAAPLTTQPVPKIVFSLGLILEENVTREAFGNSLASLMEQTYSQWQLVVSAPDMTSESHAWLAALCESDDRILLLAGEAAGASEDITAQLEVISNTMVGDWLGLLTTGATLSPDALMRFAHLLGEKPQAGFLYCDEDRLDVAGHRHSPNFKPGWNPDLLLSTPYLGHLGLWSREQWQACRRSLGGENIATMQATDLIHQLALELIAPAHKSHQTLAWRVPQILLHVRDASLSPAMAAPGVPETRHLARVSDYLARQGGAAVAEPGNVLIEANDVASETAENVRVRWQLPDSQPLVSLLVPTRDGVDILKPCVDAILAHTNYRHFELLILDNQSECPATLEYMRDVVNRDERVRVLHWDQPFNYSAINNFGAREARGDIIGLVNNDIEPMNGEWLTEMVSQVCRSDIGCVGAKLYYPNGTIQHAGVILGLGSIAGHAHRFFHRNEDGFQGRLKSTQNLSAVTAACLLLRRSVFEEVNGLNEEKLAVAYNDVDLCLKVREAGYRNLWTPYAELYHHESISRGADDTPKKRARWLSECEYMRSTWAEQLDNDPAYNPNLTLVHEDFSLR</sequence>
<keyword evidence="2" id="KW-0808">Transferase</keyword>
<dbReference type="GO" id="GO:0016740">
    <property type="term" value="F:transferase activity"/>
    <property type="evidence" value="ECO:0007669"/>
    <property type="project" value="UniProtKB-KW"/>
</dbReference>
<evidence type="ECO:0000313" key="2">
    <source>
        <dbReference type="EMBL" id="TVU71270.1"/>
    </source>
</evidence>
<organism evidence="2 3">
    <name type="scientific">Cobetia crustatorum</name>
    <dbReference type="NCBI Taxonomy" id="553385"/>
    <lineage>
        <taxon>Bacteria</taxon>
        <taxon>Pseudomonadati</taxon>
        <taxon>Pseudomonadota</taxon>
        <taxon>Gammaproteobacteria</taxon>
        <taxon>Oceanospirillales</taxon>
        <taxon>Halomonadaceae</taxon>
        <taxon>Cobetia</taxon>
    </lineage>
</organism>
<dbReference type="PANTHER" id="PTHR43179:SF7">
    <property type="entry name" value="RHAMNOSYLTRANSFERASE WBBL"/>
    <property type="match status" value="1"/>
</dbReference>
<reference evidence="2 3" key="1">
    <citation type="submission" date="2019-07" db="EMBL/GenBank/DDBJ databases">
        <title>Diversity of Bacteria from Kongsfjorden, Arctic.</title>
        <authorList>
            <person name="Yu Y."/>
        </authorList>
    </citation>
    <scope>NUCLEOTIDE SEQUENCE [LARGE SCALE GENOMIC DNA]</scope>
    <source>
        <strain evidence="2 3">SM1923</strain>
    </source>
</reference>
<accession>A0A558HQ62</accession>
<keyword evidence="3" id="KW-1185">Reference proteome</keyword>
<comment type="caution">
    <text evidence="2">The sequence shown here is derived from an EMBL/GenBank/DDBJ whole genome shotgun (WGS) entry which is preliminary data.</text>
</comment>